<dbReference type="PANTHER" id="PTHR38104:SF1">
    <property type="entry name" value="ANTI-SIGMA-E FACTOR RSEA"/>
    <property type="match status" value="1"/>
</dbReference>
<dbReference type="OrthoDB" id="5298512at2"/>
<dbReference type="CDD" id="cd16328">
    <property type="entry name" value="RseA_N"/>
    <property type="match status" value="1"/>
</dbReference>
<evidence type="ECO:0000256" key="1">
    <source>
        <dbReference type="SAM" id="MobiDB-lite"/>
    </source>
</evidence>
<dbReference type="EMBL" id="FTLW01000004">
    <property type="protein sequence ID" value="SIQ77709.1"/>
    <property type="molecule type" value="Genomic_DNA"/>
</dbReference>
<name>A0A1N6VIU7_9GAMM</name>
<sequence length="295" mass="30519">MNPNDTHREQLSALIDGALDADQSRFLLRRLQHDGELADRLSRWQFAGDVLRKQADAPAPAGFAKAIAARIADEPIPMIEGEGVGLPARAVVVNEVATRTSVARGARWRWFGGGAMAASLAIASVLALRPDAPAVAPTDYAVTEVASPSTPVSSGAQLASTTDIAASAPITVAAASVPSREQINPAATSTSPIRASGTARAPVRVARAAPSQKTSAPVREAEIAAPRVSLPEASAVRTAQAESAGNTNPFQPPAAKPWPRAVLPSAGNGTFNASLNSDASYFPFAPRRAEPADEE</sequence>
<organism evidence="3 4">
    <name type="scientific">Solilutibacter tolerans</name>
    <dbReference type="NCBI Taxonomy" id="1604334"/>
    <lineage>
        <taxon>Bacteria</taxon>
        <taxon>Pseudomonadati</taxon>
        <taxon>Pseudomonadota</taxon>
        <taxon>Gammaproteobacteria</taxon>
        <taxon>Lysobacterales</taxon>
        <taxon>Lysobacteraceae</taxon>
        <taxon>Solilutibacter</taxon>
    </lineage>
</organism>
<feature type="compositionally biased region" description="Polar residues" evidence="1">
    <location>
        <begin position="240"/>
        <end position="249"/>
    </location>
</feature>
<feature type="compositionally biased region" description="Polar residues" evidence="1">
    <location>
        <begin position="267"/>
        <end position="279"/>
    </location>
</feature>
<dbReference type="SUPFAM" id="SSF89069">
    <property type="entry name" value="N-terminal, cytoplasmic domain of anti-sigmaE factor RseA"/>
    <property type="match status" value="1"/>
</dbReference>
<reference evidence="4" key="1">
    <citation type="submission" date="2017-01" db="EMBL/GenBank/DDBJ databases">
        <authorList>
            <person name="Varghese N."/>
            <person name="Submissions S."/>
        </authorList>
    </citation>
    <scope>NUCLEOTIDE SEQUENCE [LARGE SCALE GENOMIC DNA]</scope>
    <source>
        <strain evidence="4">UM1</strain>
    </source>
</reference>
<feature type="domain" description="Anti sigma-E protein RseA N-terminal" evidence="2">
    <location>
        <begin position="8"/>
        <end position="76"/>
    </location>
</feature>
<evidence type="ECO:0000313" key="4">
    <source>
        <dbReference type="Proteomes" id="UP000241788"/>
    </source>
</evidence>
<keyword evidence="4" id="KW-1185">Reference proteome</keyword>
<protein>
    <submittedName>
        <fullName evidence="3">Anti sigma-E protein, RseA</fullName>
    </submittedName>
</protein>
<evidence type="ECO:0000259" key="2">
    <source>
        <dbReference type="Pfam" id="PF03872"/>
    </source>
</evidence>
<dbReference type="PANTHER" id="PTHR38104">
    <property type="match status" value="1"/>
</dbReference>
<dbReference type="RefSeq" id="WP_076587413.1">
    <property type="nucleotide sequence ID" value="NZ_FTLW01000004.1"/>
</dbReference>
<feature type="compositionally biased region" description="Low complexity" evidence="1">
    <location>
        <begin position="199"/>
        <end position="210"/>
    </location>
</feature>
<dbReference type="InterPro" id="IPR005572">
    <property type="entry name" value="Anti-sigma_E_RseA_N"/>
</dbReference>
<dbReference type="GO" id="GO:0016989">
    <property type="term" value="F:sigma factor antagonist activity"/>
    <property type="evidence" value="ECO:0007669"/>
    <property type="project" value="InterPro"/>
</dbReference>
<dbReference type="STRING" id="1604334.SAMN05421546_1795"/>
<accession>A0A1N6VIU7</accession>
<dbReference type="Pfam" id="PF03872">
    <property type="entry name" value="RseA_N"/>
    <property type="match status" value="1"/>
</dbReference>
<proteinExistence type="predicted"/>
<dbReference type="InterPro" id="IPR052383">
    <property type="entry name" value="Anti-sigma-E_RseA-like"/>
</dbReference>
<feature type="region of interest" description="Disordered" evidence="1">
    <location>
        <begin position="234"/>
        <end position="295"/>
    </location>
</feature>
<feature type="compositionally biased region" description="Polar residues" evidence="1">
    <location>
        <begin position="183"/>
        <end position="193"/>
    </location>
</feature>
<feature type="region of interest" description="Disordered" evidence="1">
    <location>
        <begin position="183"/>
        <end position="219"/>
    </location>
</feature>
<evidence type="ECO:0000313" key="3">
    <source>
        <dbReference type="EMBL" id="SIQ77709.1"/>
    </source>
</evidence>
<dbReference type="InterPro" id="IPR036147">
    <property type="entry name" value="Anti-sigma_E_RseA_N_sf"/>
</dbReference>
<dbReference type="Proteomes" id="UP000241788">
    <property type="component" value="Unassembled WGS sequence"/>
</dbReference>
<dbReference type="AlphaFoldDB" id="A0A1N6VIU7"/>
<gene>
    <name evidence="3" type="ORF">SAMN05421546_1795</name>
</gene>
<dbReference type="Gene3D" id="1.10.10.880">
    <property type="entry name" value="Anti sigma-E protein RseA, N-terminal domain"/>
    <property type="match status" value="1"/>
</dbReference>